<dbReference type="STRING" id="1802730.A2591_01415"/>
<keyword evidence="2" id="KW-0067">ATP-binding</keyword>
<dbReference type="Proteomes" id="UP000178168">
    <property type="component" value="Unassembled WGS sequence"/>
</dbReference>
<evidence type="ECO:0000256" key="3">
    <source>
        <dbReference type="ARBA" id="ARBA00023125"/>
    </source>
</evidence>
<evidence type="ECO:0000256" key="1">
    <source>
        <dbReference type="ARBA" id="ARBA00022741"/>
    </source>
</evidence>
<evidence type="ECO:0000313" key="6">
    <source>
        <dbReference type="Proteomes" id="UP000178168"/>
    </source>
</evidence>
<dbReference type="PANTHER" id="PTHR30580:SF0">
    <property type="entry name" value="PRIMOSOMAL PROTEIN N"/>
    <property type="match status" value="1"/>
</dbReference>
<reference evidence="5 6" key="1">
    <citation type="journal article" date="2016" name="Nat. Commun.">
        <title>Thousands of microbial genomes shed light on interconnected biogeochemical processes in an aquifer system.</title>
        <authorList>
            <person name="Anantharaman K."/>
            <person name="Brown C.T."/>
            <person name="Hug L.A."/>
            <person name="Sharon I."/>
            <person name="Castelle C.J."/>
            <person name="Probst A.J."/>
            <person name="Thomas B.C."/>
            <person name="Singh A."/>
            <person name="Wilkins M.J."/>
            <person name="Karaoz U."/>
            <person name="Brodie E.L."/>
            <person name="Williams K.H."/>
            <person name="Hubbard S.S."/>
            <person name="Banfield J.F."/>
        </authorList>
    </citation>
    <scope>NUCLEOTIDE SEQUENCE [LARGE SCALE GENOMIC DNA]</scope>
</reference>
<dbReference type="EMBL" id="MHUZ01000023">
    <property type="protein sequence ID" value="OHA85497.1"/>
    <property type="molecule type" value="Genomic_DNA"/>
</dbReference>
<dbReference type="GO" id="GO:0006310">
    <property type="term" value="P:DNA recombination"/>
    <property type="evidence" value="ECO:0007669"/>
    <property type="project" value="TreeGrafter"/>
</dbReference>
<dbReference type="PANTHER" id="PTHR30580">
    <property type="entry name" value="PRIMOSOMAL PROTEIN N"/>
    <property type="match status" value="1"/>
</dbReference>
<protein>
    <recommendedName>
        <fullName evidence="4">Primosomal protein N' 3' DNA-binding domain-containing protein</fullName>
    </recommendedName>
</protein>
<gene>
    <name evidence="5" type="ORF">A2591_01415</name>
</gene>
<proteinExistence type="predicted"/>
<evidence type="ECO:0000313" key="5">
    <source>
        <dbReference type="EMBL" id="OHA85497.1"/>
    </source>
</evidence>
<comment type="caution">
    <text evidence="5">The sequence shown here is derived from an EMBL/GenBank/DDBJ whole genome shotgun (WGS) entry which is preliminary data.</text>
</comment>
<organism evidence="5 6">
    <name type="scientific">Candidatus Yonathbacteria bacterium RIFOXYD1_FULL_52_36</name>
    <dbReference type="NCBI Taxonomy" id="1802730"/>
    <lineage>
        <taxon>Bacteria</taxon>
        <taxon>Candidatus Yonathiibacteriota</taxon>
    </lineage>
</organism>
<dbReference type="GO" id="GO:0003677">
    <property type="term" value="F:DNA binding"/>
    <property type="evidence" value="ECO:0007669"/>
    <property type="project" value="UniProtKB-KW"/>
</dbReference>
<dbReference type="Pfam" id="PF17764">
    <property type="entry name" value="PriA_3primeBD"/>
    <property type="match status" value="1"/>
</dbReference>
<dbReference type="InterPro" id="IPR042115">
    <property type="entry name" value="PriA_3primeBD_sf"/>
</dbReference>
<keyword evidence="3" id="KW-0238">DNA-binding</keyword>
<dbReference type="InterPro" id="IPR041222">
    <property type="entry name" value="PriA_3primeBD"/>
</dbReference>
<dbReference type="InterPro" id="IPR027417">
    <property type="entry name" value="P-loop_NTPase"/>
</dbReference>
<accession>A0A1G2SKA3</accession>
<name>A0A1G2SKA3_9BACT</name>
<dbReference type="AlphaFoldDB" id="A0A1G2SKA3"/>
<evidence type="ECO:0000259" key="4">
    <source>
        <dbReference type="Pfam" id="PF17764"/>
    </source>
</evidence>
<evidence type="ECO:0000256" key="2">
    <source>
        <dbReference type="ARBA" id="ARBA00022840"/>
    </source>
</evidence>
<dbReference type="Gene3D" id="3.40.50.300">
    <property type="entry name" value="P-loop containing nucleotide triphosphate hydrolases"/>
    <property type="match status" value="1"/>
</dbReference>
<dbReference type="GO" id="GO:0006302">
    <property type="term" value="P:double-strand break repair"/>
    <property type="evidence" value="ECO:0007669"/>
    <property type="project" value="TreeGrafter"/>
</dbReference>
<dbReference type="GO" id="GO:0043138">
    <property type="term" value="F:3'-5' DNA helicase activity"/>
    <property type="evidence" value="ECO:0007669"/>
    <property type="project" value="TreeGrafter"/>
</dbReference>
<keyword evidence="1" id="KW-0547">Nucleotide-binding</keyword>
<dbReference type="GO" id="GO:0006270">
    <property type="term" value="P:DNA replication initiation"/>
    <property type="evidence" value="ECO:0007669"/>
    <property type="project" value="TreeGrafter"/>
</dbReference>
<sequence length="627" mass="69277">MYLVHVSPVARGVFKEALTYFSKESITPGTVVMVPVRSRTVPALVIATESAREAKASIKSSDFALKRLAEFKGSYYFPAAFLAAAQEAARYSAATEGAALQALIPQVAFLAPETLAQSPVPKRDDTDPVRSEKWLLQVGDTDRTASYRALIRESFNRGRSVFLCVPTSIHGEQVLADLSRGIEDRAYLLSSTFTKKKLLGVWQKALAHEHPVLVIGTAPFLALPRTDWGLVIVERESSRSYRTVARPYLDLRIVAESFAESLGIKFILGDSLIRPETFLRYERGEIGAVFPPSFMIPSPPLAPLIDMREFKSGNGTLQIISPKLEQLIRDELSHGGRIFIFAARKGLAPTTVCNDCGTVVSCRSCGAPVVLNQNTDETRSFVCRACGEIRDADNKCVQCGSWRFALLGISTSKTAEELQKLFPETPVRLLEGDTAKTAAEARRIAHEWNEGHGILVGTEMALPYLPDEIGVCAIASLDALLTLPDFRMTERIVRIAATLRERARSAFVVQTRMPDHPALAHVLDHSMRPFYREELETRERFGYPPFTTLIKITVQGRGDAPVHARDGIAANFADHKPSAYETGTGTTVRAHLLLKLPTGSWPEQHLLKKLRSLPPYCIIRVDPDDLL</sequence>
<dbReference type="GO" id="GO:0005524">
    <property type="term" value="F:ATP binding"/>
    <property type="evidence" value="ECO:0007669"/>
    <property type="project" value="UniProtKB-KW"/>
</dbReference>
<dbReference type="Gene3D" id="3.40.1440.60">
    <property type="entry name" value="PriA, 3(prime) DNA-binding domain"/>
    <property type="match status" value="1"/>
</dbReference>
<feature type="domain" description="Primosomal protein N' 3' DNA-binding" evidence="4">
    <location>
        <begin position="16"/>
        <end position="105"/>
    </location>
</feature>